<feature type="coiled-coil region" evidence="6">
    <location>
        <begin position="346"/>
        <end position="378"/>
    </location>
</feature>
<reference evidence="9 10" key="1">
    <citation type="journal article" date="2021" name="Nat. Commun.">
        <title>Incipient diploidization of the medicinal plant Perilla within 10,000 years.</title>
        <authorList>
            <person name="Zhang Y."/>
            <person name="Shen Q."/>
            <person name="Leng L."/>
            <person name="Zhang D."/>
            <person name="Chen S."/>
            <person name="Shi Y."/>
            <person name="Ning Z."/>
            <person name="Chen S."/>
        </authorList>
    </citation>
    <scope>NUCLEOTIDE SEQUENCE [LARGE SCALE GENOMIC DNA]</scope>
    <source>
        <strain evidence="10">cv. PC099</strain>
    </source>
</reference>
<dbReference type="InterPro" id="IPR009675">
    <property type="entry name" value="TPX2_fam"/>
</dbReference>
<feature type="compositionally biased region" description="Basic residues" evidence="7">
    <location>
        <begin position="249"/>
        <end position="258"/>
    </location>
</feature>
<dbReference type="GO" id="GO:0060236">
    <property type="term" value="P:regulation of mitotic spindle organization"/>
    <property type="evidence" value="ECO:0007669"/>
    <property type="project" value="InterPro"/>
</dbReference>
<comment type="caution">
    <text evidence="9">The sequence shown here is derived from an EMBL/GenBank/DDBJ whole genome shotgun (WGS) entry which is preliminary data.</text>
</comment>
<evidence type="ECO:0000256" key="1">
    <source>
        <dbReference type="ARBA" id="ARBA00004245"/>
    </source>
</evidence>
<keyword evidence="10" id="KW-1185">Reference proteome</keyword>
<evidence type="ECO:0000259" key="8">
    <source>
        <dbReference type="Pfam" id="PF06886"/>
    </source>
</evidence>
<evidence type="ECO:0000313" key="9">
    <source>
        <dbReference type="EMBL" id="KAH6829678.1"/>
    </source>
</evidence>
<dbReference type="PANTHER" id="PTHR14326:SF58">
    <property type="entry name" value="TPX2 (TARGETING PROTEIN FOR XKLP2) PROTEIN FAMILY"/>
    <property type="match status" value="1"/>
</dbReference>
<sequence length="434" mass="49325">METLSKFTGAVVTPTKERAAASMPTKSNDNQNCTENFDPNVCSLNQPAKKKIRERKFVIAKKNKRNPSAASADCDNCGKAAGESKCLCLAHEEFFNNEHQIQNFDRVSECEIAGIGDERSERENGESSLKRNRERLLEEARQSVPESGRVMHLVKAFEKLLLIPKSVDSHKNEENNVLKWGLPGLQQPPEASKTRISSSSSDFYLTSESLGLDSRLSFSLDGSRGSLSSRTTANGRKSRPSSSGSSRTLSKRQWKTKQQKAISQKPFTLTAQQRGRYKEEELTKKLQKKLGEEDKLRIPVAQGLPKTIDEPEILGKPPVKDKTKPVDLVLHSDTRALERAEFDNQVATKKNLMEQYKMEMERKQKLEEEEEIRRLRKELIPKALPMPYFDRPFVPKRSVKHLTIPKEPKFHLPQHKNKKIKCCMSLDDLPTQLE</sequence>
<evidence type="ECO:0000256" key="7">
    <source>
        <dbReference type="SAM" id="MobiDB-lite"/>
    </source>
</evidence>
<dbReference type="GO" id="GO:0008017">
    <property type="term" value="F:microtubule binding"/>
    <property type="evidence" value="ECO:0007669"/>
    <property type="project" value="TreeGrafter"/>
</dbReference>
<dbReference type="GO" id="GO:0030295">
    <property type="term" value="F:protein kinase activator activity"/>
    <property type="evidence" value="ECO:0007669"/>
    <property type="project" value="TreeGrafter"/>
</dbReference>
<dbReference type="AlphaFoldDB" id="A0AAD4J9H7"/>
<feature type="domain" description="TPX2 C-terminal" evidence="8">
    <location>
        <begin position="329"/>
        <end position="403"/>
    </location>
</feature>
<dbReference type="Proteomes" id="UP001190926">
    <property type="component" value="Unassembled WGS sequence"/>
</dbReference>
<keyword evidence="3" id="KW-0963">Cytoplasm</keyword>
<dbReference type="GO" id="GO:0005819">
    <property type="term" value="C:spindle"/>
    <property type="evidence" value="ECO:0007669"/>
    <property type="project" value="InterPro"/>
</dbReference>
<keyword evidence="4" id="KW-0493">Microtubule</keyword>
<feature type="compositionally biased region" description="Low complexity" evidence="7">
    <location>
        <begin position="221"/>
        <end position="230"/>
    </location>
</feature>
<evidence type="ECO:0000313" key="10">
    <source>
        <dbReference type="Proteomes" id="UP001190926"/>
    </source>
</evidence>
<evidence type="ECO:0000256" key="6">
    <source>
        <dbReference type="SAM" id="Coils"/>
    </source>
</evidence>
<comment type="subcellular location">
    <subcellularLocation>
        <location evidence="1">Cytoplasm</location>
        <location evidence="1">Cytoskeleton</location>
    </subcellularLocation>
</comment>
<evidence type="ECO:0000256" key="3">
    <source>
        <dbReference type="ARBA" id="ARBA00022490"/>
    </source>
</evidence>
<dbReference type="Pfam" id="PF06886">
    <property type="entry name" value="TPX2"/>
    <property type="match status" value="1"/>
</dbReference>
<dbReference type="GO" id="GO:0090307">
    <property type="term" value="P:mitotic spindle assembly"/>
    <property type="evidence" value="ECO:0007669"/>
    <property type="project" value="TreeGrafter"/>
</dbReference>
<gene>
    <name evidence="9" type="ORF">C2S53_016232</name>
</gene>
<feature type="region of interest" description="Disordered" evidence="7">
    <location>
        <begin position="221"/>
        <end position="263"/>
    </location>
</feature>
<keyword evidence="6" id="KW-0175">Coiled coil</keyword>
<proteinExistence type="inferred from homology"/>
<evidence type="ECO:0000256" key="2">
    <source>
        <dbReference type="ARBA" id="ARBA00005885"/>
    </source>
</evidence>
<accession>A0AAD4J9H7</accession>
<evidence type="ECO:0000256" key="4">
    <source>
        <dbReference type="ARBA" id="ARBA00022701"/>
    </source>
</evidence>
<evidence type="ECO:0000256" key="5">
    <source>
        <dbReference type="ARBA" id="ARBA00023212"/>
    </source>
</evidence>
<name>A0AAD4J9H7_PERFH</name>
<organism evidence="9 10">
    <name type="scientific">Perilla frutescens var. hirtella</name>
    <name type="common">Perilla citriodora</name>
    <name type="synonym">Perilla setoyensis</name>
    <dbReference type="NCBI Taxonomy" id="608512"/>
    <lineage>
        <taxon>Eukaryota</taxon>
        <taxon>Viridiplantae</taxon>
        <taxon>Streptophyta</taxon>
        <taxon>Embryophyta</taxon>
        <taxon>Tracheophyta</taxon>
        <taxon>Spermatophyta</taxon>
        <taxon>Magnoliopsida</taxon>
        <taxon>eudicotyledons</taxon>
        <taxon>Gunneridae</taxon>
        <taxon>Pentapetalae</taxon>
        <taxon>asterids</taxon>
        <taxon>lamiids</taxon>
        <taxon>Lamiales</taxon>
        <taxon>Lamiaceae</taxon>
        <taxon>Nepetoideae</taxon>
        <taxon>Elsholtzieae</taxon>
        <taxon>Perilla</taxon>
    </lineage>
</organism>
<feature type="region of interest" description="Disordered" evidence="7">
    <location>
        <begin position="179"/>
        <end position="199"/>
    </location>
</feature>
<dbReference type="InterPro" id="IPR027329">
    <property type="entry name" value="TPX2_C"/>
</dbReference>
<protein>
    <recommendedName>
        <fullName evidence="8">TPX2 C-terminal domain-containing protein</fullName>
    </recommendedName>
</protein>
<comment type="similarity">
    <text evidence="2">Belongs to the TPX2 family.</text>
</comment>
<dbReference type="EMBL" id="SDAM02000106">
    <property type="protein sequence ID" value="KAH6829678.1"/>
    <property type="molecule type" value="Genomic_DNA"/>
</dbReference>
<dbReference type="GO" id="GO:0005880">
    <property type="term" value="C:nuclear microtubule"/>
    <property type="evidence" value="ECO:0007669"/>
    <property type="project" value="TreeGrafter"/>
</dbReference>
<dbReference type="PANTHER" id="PTHR14326">
    <property type="entry name" value="TARGETING PROTEIN FOR XKLP2"/>
    <property type="match status" value="1"/>
</dbReference>
<keyword evidence="5" id="KW-0206">Cytoskeleton</keyword>